<dbReference type="AlphaFoldDB" id="A0A0S7BM78"/>
<feature type="transmembrane region" description="Helical" evidence="1">
    <location>
        <begin position="6"/>
        <end position="26"/>
    </location>
</feature>
<evidence type="ECO:0000313" key="2">
    <source>
        <dbReference type="EMBL" id="GAP14901.1"/>
    </source>
</evidence>
<dbReference type="STRING" id="360412.LARV_02680"/>
<reference evidence="2" key="1">
    <citation type="submission" date="2015-07" db="EMBL/GenBank/DDBJ databases">
        <title>Draft Genome Sequences of Anaerolinea thermolimosa IMO-1, Bellilinea caldifistulae GOMI-1, Leptolinea tardivitalis YMTK-2, Levilinea saccharolytica KIBI-1,Longilinea arvoryzae KOME-1, Previously Described as Members of the Anaerolineaceae (Chloroflexi).</title>
        <authorList>
            <person name="Sekiguchi Y."/>
            <person name="Ohashi A."/>
            <person name="Matsuura N."/>
            <person name="Tourlousse M.D."/>
        </authorList>
    </citation>
    <scope>NUCLEOTIDE SEQUENCE [LARGE SCALE GENOMIC DNA]</scope>
    <source>
        <strain evidence="2">KOME-1</strain>
    </source>
</reference>
<keyword evidence="1" id="KW-0812">Transmembrane</keyword>
<protein>
    <submittedName>
        <fullName evidence="2">Uncharacterized protein</fullName>
    </submittedName>
</protein>
<dbReference type="RefSeq" id="WP_075074121.1">
    <property type="nucleotide sequence ID" value="NZ_DF967972.1"/>
</dbReference>
<keyword evidence="1" id="KW-0472">Membrane</keyword>
<evidence type="ECO:0000256" key="1">
    <source>
        <dbReference type="SAM" id="Phobius"/>
    </source>
</evidence>
<dbReference type="EMBL" id="DF967972">
    <property type="protein sequence ID" value="GAP14901.1"/>
    <property type="molecule type" value="Genomic_DNA"/>
</dbReference>
<organism evidence="2">
    <name type="scientific">Longilinea arvoryzae</name>
    <dbReference type="NCBI Taxonomy" id="360412"/>
    <lineage>
        <taxon>Bacteria</taxon>
        <taxon>Bacillati</taxon>
        <taxon>Chloroflexota</taxon>
        <taxon>Anaerolineae</taxon>
        <taxon>Anaerolineales</taxon>
        <taxon>Anaerolineaceae</taxon>
        <taxon>Longilinea</taxon>
    </lineage>
</organism>
<sequence>MTPEQWDLIISVLTVLITGGTLILYLRDRMEICQIRLTRGVSTASVSNGAGGRRSYEVPGFEIVIRNRGKTSIYVSSVYLRGKQSKEKVSCSFGVIPMRASPNAPVTAFSKRYSFEIDSGRSVKSDFPAYNAIGELKLQDQEKASLFVVVELESGKLIRSRSLTIRPKEVEAAPPPEERTK</sequence>
<keyword evidence="3" id="KW-1185">Reference proteome</keyword>
<name>A0A0S7BM78_9CHLR</name>
<accession>A0A0S7BM78</accession>
<dbReference type="Proteomes" id="UP000055060">
    <property type="component" value="Unassembled WGS sequence"/>
</dbReference>
<gene>
    <name evidence="2" type="ORF">LARV_02680</name>
</gene>
<proteinExistence type="predicted"/>
<evidence type="ECO:0000313" key="3">
    <source>
        <dbReference type="Proteomes" id="UP000055060"/>
    </source>
</evidence>
<keyword evidence="1" id="KW-1133">Transmembrane helix</keyword>